<dbReference type="Proteomes" id="UP000719766">
    <property type="component" value="Unassembled WGS sequence"/>
</dbReference>
<protein>
    <submittedName>
        <fullName evidence="2">Uncharacterized protein</fullName>
    </submittedName>
</protein>
<dbReference type="EMBL" id="JABBWE010000172">
    <property type="protein sequence ID" value="KAG1784294.1"/>
    <property type="molecule type" value="Genomic_DNA"/>
</dbReference>
<sequence length="893" mass="103022">MQGSSPRQYPPVDHDAALPDFHEADFAPNEPDPGSNEPDPGPNKPNPELDDIKVEYHPHSQISSTVHHFSEFTRSRMTEHTVPRNNTPWEPFRTRLDFEIAEIALEAAMTKDQTNRLLDLVHRSASGNDKFTLQNHDEVRSLWNLASQRYTRFQNDTVSVPFDSEVHEFEMHYRPLWDWGLDLLRDKYLAPHFVFDAQRLSKFDGERFVRFIDEPWTADAFWNAQSQLPSDAKPLAYILYADKSKLSSFGTQKGYPIIARIANLPVHIRNNNTALGGGRVVGWLPIIVENQEHAKKKNYVDFKNAVWHTSFYQLLASVAQHSNTGYWFECGDGIQRRLWPVILILSADYEEQCIMALIRGLKGKFPCPVCLVPQDEQSVLATHEFRTRHQSEDVLRTARLKPSEKEKEAHLKAFSLRNVENVFSRVRHVDVHRALSFDRLHTNEEGLWGDHLWKEVKFWISDLGRDAAVKLDKNFDGLPRWPDLTHFSSVVAVDFTDGTVLGDLSKMIVFAAQDIFTSSRCKLGHLLLRCIRHYIEFDIYASLEVHTEHTIAAGRLAVQKFSEIMAEYIAQSQPETLKNWNFPKKHLVSHIFDDIISKGATRNYSTKPNEKMHGSLRKIIFNVQISRTSLLRFILHYDEWLLTSTSMRTELDELDEYYKRNTCDPETHEALDLDDTGEPESTTIHAHLGSRQGNHSFSDIMLSHGTDRAFTNFRMKLNGFLNGFLPQHNIPLPDGKCIHLRTEDMITVFHFLRVNYESIVDWRLHRDLLRCNPKFYGLPRYDCVIVKTADKPFFARLVYMFSCLIGNTDFPLALIHPYDVGIASSRRRRDNDMGLWRVRAKPRISSEIISVQSIIRGAALANDPETDGDYFVIHTVDTDMFLRVKALQDQPST</sequence>
<evidence type="ECO:0000256" key="1">
    <source>
        <dbReference type="SAM" id="MobiDB-lite"/>
    </source>
</evidence>
<reference evidence="2" key="1">
    <citation type="journal article" date="2020" name="New Phytol.">
        <title>Comparative genomics reveals dynamic genome evolution in host specialist ectomycorrhizal fungi.</title>
        <authorList>
            <person name="Lofgren L.A."/>
            <person name="Nguyen N.H."/>
            <person name="Vilgalys R."/>
            <person name="Ruytinx J."/>
            <person name="Liao H.L."/>
            <person name="Branco S."/>
            <person name="Kuo A."/>
            <person name="LaButti K."/>
            <person name="Lipzen A."/>
            <person name="Andreopoulos W."/>
            <person name="Pangilinan J."/>
            <person name="Riley R."/>
            <person name="Hundley H."/>
            <person name="Na H."/>
            <person name="Barry K."/>
            <person name="Grigoriev I.V."/>
            <person name="Stajich J.E."/>
            <person name="Kennedy P.G."/>
        </authorList>
    </citation>
    <scope>NUCLEOTIDE SEQUENCE</scope>
    <source>
        <strain evidence="2">S12</strain>
    </source>
</reference>
<accession>A0A9P7A875</accession>
<dbReference type="Pfam" id="PF18759">
    <property type="entry name" value="Plavaka"/>
    <property type="match status" value="1"/>
</dbReference>
<keyword evidence="3" id="KW-1185">Reference proteome</keyword>
<organism evidence="2 3">
    <name type="scientific">Suillus plorans</name>
    <dbReference type="NCBI Taxonomy" id="116603"/>
    <lineage>
        <taxon>Eukaryota</taxon>
        <taxon>Fungi</taxon>
        <taxon>Dikarya</taxon>
        <taxon>Basidiomycota</taxon>
        <taxon>Agaricomycotina</taxon>
        <taxon>Agaricomycetes</taxon>
        <taxon>Agaricomycetidae</taxon>
        <taxon>Boletales</taxon>
        <taxon>Suillineae</taxon>
        <taxon>Suillaceae</taxon>
        <taxon>Suillus</taxon>
    </lineage>
</organism>
<gene>
    <name evidence="2" type="ORF">HD556DRAFT_1428056</name>
</gene>
<dbReference type="RefSeq" id="XP_041151781.1">
    <property type="nucleotide sequence ID" value="XM_041304678.1"/>
</dbReference>
<evidence type="ECO:0000313" key="3">
    <source>
        <dbReference type="Proteomes" id="UP000719766"/>
    </source>
</evidence>
<comment type="caution">
    <text evidence="2">The sequence shown here is derived from an EMBL/GenBank/DDBJ whole genome shotgun (WGS) entry which is preliminary data.</text>
</comment>
<proteinExistence type="predicted"/>
<dbReference type="InterPro" id="IPR041078">
    <property type="entry name" value="Plavaka"/>
</dbReference>
<dbReference type="AlphaFoldDB" id="A0A9P7A875"/>
<name>A0A9P7A875_9AGAM</name>
<feature type="region of interest" description="Disordered" evidence="1">
    <location>
        <begin position="1"/>
        <end position="51"/>
    </location>
</feature>
<feature type="compositionally biased region" description="Basic and acidic residues" evidence="1">
    <location>
        <begin position="12"/>
        <end position="25"/>
    </location>
</feature>
<evidence type="ECO:0000313" key="2">
    <source>
        <dbReference type="EMBL" id="KAG1784294.1"/>
    </source>
</evidence>
<dbReference type="GeneID" id="64598442"/>
<dbReference type="OrthoDB" id="2602687at2759"/>